<proteinExistence type="predicted"/>
<protein>
    <submittedName>
        <fullName evidence="1">Uncharacterized protein</fullName>
    </submittedName>
</protein>
<gene>
    <name evidence="1" type="ordered locus">VIT_11s0065g00590</name>
</gene>
<evidence type="ECO:0000313" key="2">
    <source>
        <dbReference type="Proteomes" id="UP000009183"/>
    </source>
</evidence>
<name>F6H9K9_VITVI</name>
<accession>F6H9K9</accession>
<evidence type="ECO:0000313" key="1">
    <source>
        <dbReference type="EMBL" id="CCB48930.1"/>
    </source>
</evidence>
<dbReference type="HOGENOM" id="CLU_3352086_0_0_1"/>
<dbReference type="InParanoid" id="F6H9K9"/>
<dbReference type="EMBL" id="FN595502">
    <property type="protein sequence ID" value="CCB48930.1"/>
    <property type="molecule type" value="Genomic_DNA"/>
</dbReference>
<dbReference type="Proteomes" id="UP000009183">
    <property type="component" value="Chromosome 11"/>
</dbReference>
<dbReference type="AlphaFoldDB" id="F6H9K9"/>
<dbReference type="PaxDb" id="29760-VIT_11s0065g00590.t01"/>
<keyword evidence="2" id="KW-1185">Reference proteome</keyword>
<sequence>MKNNAKWRRIGDTNKLLFSSGNLKILLSRLPDNFVSA</sequence>
<organism evidence="1 2">
    <name type="scientific">Vitis vinifera</name>
    <name type="common">Grape</name>
    <dbReference type="NCBI Taxonomy" id="29760"/>
    <lineage>
        <taxon>Eukaryota</taxon>
        <taxon>Viridiplantae</taxon>
        <taxon>Streptophyta</taxon>
        <taxon>Embryophyta</taxon>
        <taxon>Tracheophyta</taxon>
        <taxon>Spermatophyta</taxon>
        <taxon>Magnoliopsida</taxon>
        <taxon>eudicotyledons</taxon>
        <taxon>Gunneridae</taxon>
        <taxon>Pentapetalae</taxon>
        <taxon>rosids</taxon>
        <taxon>Vitales</taxon>
        <taxon>Vitaceae</taxon>
        <taxon>Viteae</taxon>
        <taxon>Vitis</taxon>
    </lineage>
</organism>
<reference evidence="2" key="1">
    <citation type="journal article" date="2007" name="Nature">
        <title>The grapevine genome sequence suggests ancestral hexaploidization in major angiosperm phyla.</title>
        <authorList>
            <consortium name="The French-Italian Public Consortium for Grapevine Genome Characterization."/>
            <person name="Jaillon O."/>
            <person name="Aury J.-M."/>
            <person name="Noel B."/>
            <person name="Policriti A."/>
            <person name="Clepet C."/>
            <person name="Casagrande A."/>
            <person name="Choisne N."/>
            <person name="Aubourg S."/>
            <person name="Vitulo N."/>
            <person name="Jubin C."/>
            <person name="Vezzi A."/>
            <person name="Legeai F."/>
            <person name="Hugueney P."/>
            <person name="Dasilva C."/>
            <person name="Horner D."/>
            <person name="Mica E."/>
            <person name="Jublot D."/>
            <person name="Poulain J."/>
            <person name="Bruyere C."/>
            <person name="Billault A."/>
            <person name="Segurens B."/>
            <person name="Gouyvenoux M."/>
            <person name="Ugarte E."/>
            <person name="Cattonaro F."/>
            <person name="Anthouard V."/>
            <person name="Vico V."/>
            <person name="Del Fabbro C."/>
            <person name="Alaux M."/>
            <person name="Di Gaspero G."/>
            <person name="Dumas V."/>
            <person name="Felice N."/>
            <person name="Paillard S."/>
            <person name="Juman I."/>
            <person name="Moroldo M."/>
            <person name="Scalabrin S."/>
            <person name="Canaguier A."/>
            <person name="Le Clainche I."/>
            <person name="Malacrida G."/>
            <person name="Durand E."/>
            <person name="Pesole G."/>
            <person name="Laucou V."/>
            <person name="Chatelet P."/>
            <person name="Merdinoglu D."/>
            <person name="Delledonne M."/>
            <person name="Pezzotti M."/>
            <person name="Lecharny A."/>
            <person name="Scarpelli C."/>
            <person name="Artiguenave F."/>
            <person name="Pe M.E."/>
            <person name="Valle G."/>
            <person name="Morgante M."/>
            <person name="Caboche M."/>
            <person name="Adam-Blondon A.-F."/>
            <person name="Weissenbach J."/>
            <person name="Quetier F."/>
            <person name="Wincker P."/>
        </authorList>
    </citation>
    <scope>NUCLEOTIDE SEQUENCE [LARGE SCALE GENOMIC DNA]</scope>
    <source>
        <strain evidence="2">cv. Pinot noir / PN40024</strain>
    </source>
</reference>